<dbReference type="Proteomes" id="UP000501690">
    <property type="component" value="Linkage Group LG2"/>
</dbReference>
<dbReference type="InterPro" id="IPR001810">
    <property type="entry name" value="F-box_dom"/>
</dbReference>
<dbReference type="OrthoDB" id="1848700at2759"/>
<dbReference type="InterPro" id="IPR032675">
    <property type="entry name" value="LRR_dom_sf"/>
</dbReference>
<gene>
    <name evidence="3" type="ORF">DEO72_LG2g5621</name>
</gene>
<sequence length="405" mass="45560">MAKKKIQRTSKRGREEEFESMAKKKIQRTSIGGREEEKDGLSDLPDAVLLHIMNFMNTRDVVRTCVLSKRWKNLWKHVTTLSFSSSGKILFYNKFVPQFLSKRDASTSLIDLNIGAYGFNAPKLLTGIVKYAAQHHAQNLKITTEYNFRGTPNSFVPSIFSCRSLTSLVLATCSGDPPMELPKSLLLPTLKTLHLSNVKFAAIDDHCVEPFSACSVLNTLDMDGYSFCNYADTLCVTNSNLSILKISNSFVYNIYPRNFKHNIILSTPNLASITIGDNIIFSHDQLTSTCDLPFLEEVNIKILNFPMDSLVVAGWLQVLSHVKRLTLSFRVLKDVPTLLTMGIQSPCFVRLESLKMVIPNPHKVSDEEANEILRQLLQNSTITATVTVSHEIQEVRSLYHAALLR</sequence>
<dbReference type="SUPFAM" id="SSF52047">
    <property type="entry name" value="RNI-like"/>
    <property type="match status" value="1"/>
</dbReference>
<accession>A0A4D6L9Q6</accession>
<dbReference type="Pfam" id="PF24758">
    <property type="entry name" value="LRR_At5g56370"/>
    <property type="match status" value="1"/>
</dbReference>
<organism evidence="3 4">
    <name type="scientific">Vigna unguiculata</name>
    <name type="common">Cowpea</name>
    <dbReference type="NCBI Taxonomy" id="3917"/>
    <lineage>
        <taxon>Eukaryota</taxon>
        <taxon>Viridiplantae</taxon>
        <taxon>Streptophyta</taxon>
        <taxon>Embryophyta</taxon>
        <taxon>Tracheophyta</taxon>
        <taxon>Spermatophyta</taxon>
        <taxon>Magnoliopsida</taxon>
        <taxon>eudicotyledons</taxon>
        <taxon>Gunneridae</taxon>
        <taxon>Pentapetalae</taxon>
        <taxon>rosids</taxon>
        <taxon>fabids</taxon>
        <taxon>Fabales</taxon>
        <taxon>Fabaceae</taxon>
        <taxon>Papilionoideae</taxon>
        <taxon>50 kb inversion clade</taxon>
        <taxon>NPAAA clade</taxon>
        <taxon>indigoferoid/millettioid clade</taxon>
        <taxon>Phaseoleae</taxon>
        <taxon>Vigna</taxon>
    </lineage>
</organism>
<dbReference type="SUPFAM" id="SSF81383">
    <property type="entry name" value="F-box domain"/>
    <property type="match status" value="1"/>
</dbReference>
<dbReference type="PROSITE" id="PS50181">
    <property type="entry name" value="FBOX"/>
    <property type="match status" value="1"/>
</dbReference>
<dbReference type="PANTHER" id="PTHR34223:SF51">
    <property type="entry name" value="OS06G0556300 PROTEIN"/>
    <property type="match status" value="1"/>
</dbReference>
<dbReference type="Gramene" id="Vigun03g023300.1.v1.2">
    <property type="protein sequence ID" value="Vigun03g023300.1.v1.2"/>
    <property type="gene ID" value="Vigun03g023300.v1.2"/>
</dbReference>
<dbReference type="AlphaFoldDB" id="A0A4D6L9Q6"/>
<evidence type="ECO:0000313" key="3">
    <source>
        <dbReference type="EMBL" id="QCD85261.1"/>
    </source>
</evidence>
<dbReference type="InterPro" id="IPR053197">
    <property type="entry name" value="F-box_SCFL_complex_component"/>
</dbReference>
<dbReference type="Gene3D" id="3.80.10.10">
    <property type="entry name" value="Ribonuclease Inhibitor"/>
    <property type="match status" value="1"/>
</dbReference>
<dbReference type="InterPro" id="IPR055411">
    <property type="entry name" value="LRR_FXL15/At3g58940/PEG3-like"/>
</dbReference>
<dbReference type="InterPro" id="IPR036047">
    <property type="entry name" value="F-box-like_dom_sf"/>
</dbReference>
<dbReference type="Gene3D" id="1.20.1280.50">
    <property type="match status" value="1"/>
</dbReference>
<name>A0A4D6L9Q6_VIGUN</name>
<keyword evidence="4" id="KW-1185">Reference proteome</keyword>
<reference evidence="3 4" key="1">
    <citation type="submission" date="2019-04" db="EMBL/GenBank/DDBJ databases">
        <title>An improved genome assembly and genetic linkage map for asparagus bean, Vigna unguiculata ssp. sesquipedialis.</title>
        <authorList>
            <person name="Xia Q."/>
            <person name="Zhang R."/>
            <person name="Dong Y."/>
        </authorList>
    </citation>
    <scope>NUCLEOTIDE SEQUENCE [LARGE SCALE GENOMIC DNA]</scope>
    <source>
        <tissue evidence="3">Leaf</tissue>
    </source>
</reference>
<dbReference type="CDD" id="cd22160">
    <property type="entry name" value="F-box_AtFBL13-like"/>
    <property type="match status" value="1"/>
</dbReference>
<dbReference type="EMBL" id="CP039346">
    <property type="protein sequence ID" value="QCD85261.1"/>
    <property type="molecule type" value="Genomic_DNA"/>
</dbReference>
<proteinExistence type="predicted"/>
<evidence type="ECO:0000259" key="2">
    <source>
        <dbReference type="PROSITE" id="PS50181"/>
    </source>
</evidence>
<evidence type="ECO:0000313" key="4">
    <source>
        <dbReference type="Proteomes" id="UP000501690"/>
    </source>
</evidence>
<protein>
    <recommendedName>
        <fullName evidence="2">F-box domain-containing protein</fullName>
    </recommendedName>
</protein>
<dbReference type="SMART" id="SM00256">
    <property type="entry name" value="FBOX"/>
    <property type="match status" value="1"/>
</dbReference>
<dbReference type="PANTHER" id="PTHR34223">
    <property type="entry name" value="OS11G0201299 PROTEIN"/>
    <property type="match status" value="1"/>
</dbReference>
<feature type="compositionally biased region" description="Basic residues" evidence="1">
    <location>
        <begin position="1"/>
        <end position="11"/>
    </location>
</feature>
<feature type="region of interest" description="Disordered" evidence="1">
    <location>
        <begin position="1"/>
        <end position="40"/>
    </location>
</feature>
<dbReference type="InterPro" id="IPR053781">
    <property type="entry name" value="F-box_AtFBL13-like"/>
</dbReference>
<evidence type="ECO:0000256" key="1">
    <source>
        <dbReference type="SAM" id="MobiDB-lite"/>
    </source>
</evidence>
<feature type="domain" description="F-box" evidence="2">
    <location>
        <begin position="38"/>
        <end position="86"/>
    </location>
</feature>
<dbReference type="Pfam" id="PF00646">
    <property type="entry name" value="F-box"/>
    <property type="match status" value="1"/>
</dbReference>